<evidence type="ECO:0000313" key="3">
    <source>
        <dbReference type="Proteomes" id="UP001174050"/>
    </source>
</evidence>
<name>A0ABT7Z793_9ACTN</name>
<sequence>MRTVTRVLRGCYDALVAAGWMWLGVPLPPPLEARPALSPPRGHPERLRPDLPPTPAELALWQRLTAPARGRR</sequence>
<organism evidence="2 3">
    <name type="scientific">Streptomyces ficellus</name>
    <dbReference type="NCBI Taxonomy" id="1977088"/>
    <lineage>
        <taxon>Bacteria</taxon>
        <taxon>Bacillati</taxon>
        <taxon>Actinomycetota</taxon>
        <taxon>Actinomycetes</taxon>
        <taxon>Kitasatosporales</taxon>
        <taxon>Streptomycetaceae</taxon>
        <taxon>Streptomyces</taxon>
    </lineage>
</organism>
<reference evidence="2" key="1">
    <citation type="submission" date="2023-06" db="EMBL/GenBank/DDBJ databases">
        <title>WGS-Sequencing of Streptomyces ficellus isolate 21 collected from sand in Gara Djebilet Iron Mine in Algeria.</title>
        <authorList>
            <person name="Zegers G.P."/>
            <person name="Gomez A."/>
            <person name="Gueddou A."/>
            <person name="Zahara A.F."/>
            <person name="Worth M."/>
            <person name="Sevigny J.L."/>
            <person name="Tisa L."/>
        </authorList>
    </citation>
    <scope>NUCLEOTIDE SEQUENCE</scope>
    <source>
        <strain evidence="2">AS11</strain>
    </source>
</reference>
<keyword evidence="3" id="KW-1185">Reference proteome</keyword>
<gene>
    <name evidence="2" type="ORF">QWM81_15145</name>
</gene>
<feature type="region of interest" description="Disordered" evidence="1">
    <location>
        <begin position="32"/>
        <end position="53"/>
    </location>
</feature>
<protein>
    <submittedName>
        <fullName evidence="2">Uncharacterized protein</fullName>
    </submittedName>
</protein>
<accession>A0ABT7Z793</accession>
<proteinExistence type="predicted"/>
<dbReference type="Proteomes" id="UP001174050">
    <property type="component" value="Unassembled WGS sequence"/>
</dbReference>
<dbReference type="EMBL" id="JAUEPL010000020">
    <property type="protein sequence ID" value="MDN3295365.1"/>
    <property type="molecule type" value="Genomic_DNA"/>
</dbReference>
<dbReference type="InterPro" id="IPR045701">
    <property type="entry name" value="DUF6059"/>
</dbReference>
<evidence type="ECO:0000313" key="2">
    <source>
        <dbReference type="EMBL" id="MDN3295365.1"/>
    </source>
</evidence>
<dbReference type="Pfam" id="PF19534">
    <property type="entry name" value="DUF6059"/>
    <property type="match status" value="1"/>
</dbReference>
<evidence type="ECO:0000256" key="1">
    <source>
        <dbReference type="SAM" id="MobiDB-lite"/>
    </source>
</evidence>
<comment type="caution">
    <text evidence="2">The sequence shown here is derived from an EMBL/GenBank/DDBJ whole genome shotgun (WGS) entry which is preliminary data.</text>
</comment>